<dbReference type="GO" id="GO:0006650">
    <property type="term" value="P:glycerophospholipid metabolic process"/>
    <property type="evidence" value="ECO:0007669"/>
    <property type="project" value="UniProtKB-UniRule"/>
</dbReference>
<dbReference type="InterPro" id="IPR036291">
    <property type="entry name" value="NAD(P)-bd_dom_sf"/>
</dbReference>
<dbReference type="InterPro" id="IPR006109">
    <property type="entry name" value="G3P_DH_NAD-dep_C"/>
</dbReference>
<feature type="binding site" evidence="8">
    <location>
        <position position="44"/>
    </location>
    <ligand>
        <name>NADPH</name>
        <dbReference type="ChEBI" id="CHEBI:57783"/>
    </ligand>
</feature>
<evidence type="ECO:0000259" key="13">
    <source>
        <dbReference type="Pfam" id="PF07479"/>
    </source>
</evidence>
<feature type="binding site" evidence="8">
    <location>
        <position position="238"/>
    </location>
    <ligand>
        <name>sn-glycerol 3-phosphate</name>
        <dbReference type="ChEBI" id="CHEBI:57597"/>
    </ligand>
</feature>
<feature type="binding site" evidence="8">
    <location>
        <position position="236"/>
    </location>
    <ligand>
        <name>sn-glycerol 3-phosphate</name>
        <dbReference type="ChEBI" id="CHEBI:57597"/>
    </ligand>
</feature>
<comment type="caution">
    <text evidence="8">Lacks conserved residue(s) required for the propagation of feature annotation.</text>
</comment>
<dbReference type="FunFam" id="1.10.1040.10:FF:000001">
    <property type="entry name" value="Glycerol-3-phosphate dehydrogenase [NAD(P)+]"/>
    <property type="match status" value="1"/>
</dbReference>
<evidence type="ECO:0000256" key="7">
    <source>
        <dbReference type="ARBA" id="ARBA00023264"/>
    </source>
</evidence>
<comment type="similarity">
    <text evidence="1 8">Belongs to the NAD-dependent glycerol-3-phosphate dehydrogenase family.</text>
</comment>
<comment type="catalytic activity">
    <reaction evidence="8">
        <text>sn-glycerol 3-phosphate + NADP(+) = dihydroxyacetone phosphate + NADPH + H(+)</text>
        <dbReference type="Rhea" id="RHEA:11096"/>
        <dbReference type="ChEBI" id="CHEBI:15378"/>
        <dbReference type="ChEBI" id="CHEBI:57597"/>
        <dbReference type="ChEBI" id="CHEBI:57642"/>
        <dbReference type="ChEBI" id="CHEBI:57783"/>
        <dbReference type="ChEBI" id="CHEBI:58349"/>
        <dbReference type="EC" id="1.1.1.94"/>
    </reaction>
</comment>
<keyword evidence="8" id="KW-0547">Nucleotide-binding</keyword>
<dbReference type="GO" id="GO:0005829">
    <property type="term" value="C:cytosol"/>
    <property type="evidence" value="ECO:0007669"/>
    <property type="project" value="TreeGrafter"/>
</dbReference>
<dbReference type="Pfam" id="PF07479">
    <property type="entry name" value="NAD_Gly3P_dh_C"/>
    <property type="match status" value="1"/>
</dbReference>
<feature type="binding site" evidence="8">
    <location>
        <position position="91"/>
    </location>
    <ligand>
        <name>sn-glycerol 3-phosphate</name>
        <dbReference type="ChEBI" id="CHEBI:57597"/>
    </ligand>
</feature>
<dbReference type="GO" id="GO:0005975">
    <property type="term" value="P:carbohydrate metabolic process"/>
    <property type="evidence" value="ECO:0007669"/>
    <property type="project" value="InterPro"/>
</dbReference>
<dbReference type="AlphaFoldDB" id="A0AAE4JUX1"/>
<dbReference type="EC" id="1.1.1.94" evidence="8"/>
<dbReference type="HAMAP" id="MF_00394">
    <property type="entry name" value="NAD_Glyc3P_dehydrog"/>
    <property type="match status" value="1"/>
</dbReference>
<dbReference type="GO" id="GO:0051287">
    <property type="term" value="F:NAD binding"/>
    <property type="evidence" value="ECO:0007669"/>
    <property type="project" value="InterPro"/>
</dbReference>
<dbReference type="NCBIfam" id="NF011212">
    <property type="entry name" value="PRK14619.1"/>
    <property type="match status" value="1"/>
</dbReference>
<keyword evidence="15" id="KW-1185">Reference proteome</keyword>
<keyword evidence="5 8" id="KW-0443">Lipid metabolism</keyword>
<evidence type="ECO:0000256" key="1">
    <source>
        <dbReference type="ARBA" id="ARBA00011009"/>
    </source>
</evidence>
<evidence type="ECO:0000313" key="15">
    <source>
        <dbReference type="Proteomes" id="UP001268256"/>
    </source>
</evidence>
<feature type="binding site" evidence="8">
    <location>
        <position position="91"/>
    </location>
    <ligand>
        <name>NADPH</name>
        <dbReference type="ChEBI" id="CHEBI:57783"/>
    </ligand>
</feature>
<evidence type="ECO:0000256" key="10">
    <source>
        <dbReference type="PIRSR" id="PIRSR000114-2"/>
    </source>
</evidence>
<protein>
    <recommendedName>
        <fullName evidence="8">Glycerol-3-phosphate dehydrogenase [NAD(P)+]</fullName>
        <ecNumber evidence="8">1.1.1.94</ecNumber>
    </recommendedName>
    <alternativeName>
        <fullName evidence="8">NAD(P)(+)-dependent glycerol-3-phosphate dehydrogenase</fullName>
    </alternativeName>
    <alternativeName>
        <fullName evidence="8">NAD(P)H-dependent dihydroxyacetone-phosphate reductase</fullName>
    </alternativeName>
</protein>
<dbReference type="NCBIfam" id="NF000942">
    <property type="entry name" value="PRK00094.1-4"/>
    <property type="match status" value="1"/>
</dbReference>
<evidence type="ECO:0000256" key="6">
    <source>
        <dbReference type="ARBA" id="ARBA00023209"/>
    </source>
</evidence>
<keyword evidence="8" id="KW-0521">NADP</keyword>
<dbReference type="GO" id="GO:0046168">
    <property type="term" value="P:glycerol-3-phosphate catabolic process"/>
    <property type="evidence" value="ECO:0007669"/>
    <property type="project" value="InterPro"/>
</dbReference>
<accession>A0AAE4JUX1</accession>
<dbReference type="Proteomes" id="UP001268256">
    <property type="component" value="Unassembled WGS sequence"/>
</dbReference>
<evidence type="ECO:0000256" key="2">
    <source>
        <dbReference type="ARBA" id="ARBA00022516"/>
    </source>
</evidence>
<feature type="binding site" evidence="10">
    <location>
        <begin position="237"/>
        <end position="238"/>
    </location>
    <ligand>
        <name>substrate</name>
    </ligand>
</feature>
<feature type="binding site" evidence="10">
    <location>
        <position position="91"/>
    </location>
    <ligand>
        <name>substrate</name>
    </ligand>
</feature>
<dbReference type="GO" id="GO:0008654">
    <property type="term" value="P:phospholipid biosynthetic process"/>
    <property type="evidence" value="ECO:0007669"/>
    <property type="project" value="UniProtKB-KW"/>
</dbReference>
<dbReference type="PANTHER" id="PTHR11728">
    <property type="entry name" value="GLYCEROL-3-PHOSPHATE DEHYDROGENASE"/>
    <property type="match status" value="1"/>
</dbReference>
<proteinExistence type="inferred from homology"/>
<comment type="caution">
    <text evidence="14">The sequence shown here is derived from an EMBL/GenBank/DDBJ whole genome shotgun (WGS) entry which is preliminary data.</text>
</comment>
<dbReference type="Pfam" id="PF01210">
    <property type="entry name" value="NAD_Gly3P_dh_N"/>
    <property type="match status" value="1"/>
</dbReference>
<comment type="subcellular location">
    <subcellularLocation>
        <location evidence="8">Cytoplasm</location>
    </subcellularLocation>
</comment>
<dbReference type="NCBIfam" id="NF000940">
    <property type="entry name" value="PRK00094.1-2"/>
    <property type="match status" value="1"/>
</dbReference>
<evidence type="ECO:0000259" key="12">
    <source>
        <dbReference type="Pfam" id="PF01210"/>
    </source>
</evidence>
<evidence type="ECO:0000256" key="3">
    <source>
        <dbReference type="ARBA" id="ARBA00023002"/>
    </source>
</evidence>
<dbReference type="PROSITE" id="PS00957">
    <property type="entry name" value="NAD_G3PDH"/>
    <property type="match status" value="1"/>
</dbReference>
<feature type="binding site" evidence="8">
    <location>
        <position position="263"/>
    </location>
    <ligand>
        <name>NADPH</name>
        <dbReference type="ChEBI" id="CHEBI:57783"/>
    </ligand>
</feature>
<dbReference type="InterPro" id="IPR011128">
    <property type="entry name" value="G3P_DH_NAD-dep_N"/>
</dbReference>
<evidence type="ECO:0000256" key="5">
    <source>
        <dbReference type="ARBA" id="ARBA00023098"/>
    </source>
</evidence>
<feature type="active site" description="Proton acceptor" evidence="8 9">
    <location>
        <position position="173"/>
    </location>
</feature>
<dbReference type="PIRSF" id="PIRSF000114">
    <property type="entry name" value="Glycerol-3-P_dh"/>
    <property type="match status" value="1"/>
</dbReference>
<keyword evidence="2 8" id="KW-0444">Lipid biosynthesis</keyword>
<comment type="function">
    <text evidence="8">Catalyzes the reduction of the glycolytic intermediate dihydroxyacetone phosphate (DHAP) to sn-glycerol 3-phosphate (G3P), the key precursor for phospholipid synthesis.</text>
</comment>
<feature type="binding site" evidence="8">
    <location>
        <position position="123"/>
    </location>
    <ligand>
        <name>NADPH</name>
        <dbReference type="ChEBI" id="CHEBI:57783"/>
    </ligand>
</feature>
<name>A0AAE4JUX1_9CYAN</name>
<feature type="binding site" evidence="8">
    <location>
        <position position="43"/>
    </location>
    <ligand>
        <name>NADPH</name>
        <dbReference type="ChEBI" id="CHEBI:57783"/>
    </ligand>
</feature>
<feature type="binding site" evidence="11">
    <location>
        <position position="123"/>
    </location>
    <ligand>
        <name>NAD(+)</name>
        <dbReference type="ChEBI" id="CHEBI:57540"/>
    </ligand>
</feature>
<dbReference type="PANTHER" id="PTHR11728:SF1">
    <property type="entry name" value="GLYCEROL-3-PHOSPHATE DEHYDROGENASE [NAD(+)] 2, CHLOROPLASTIC"/>
    <property type="match status" value="1"/>
</dbReference>
<keyword evidence="3 8" id="KW-0560">Oxidoreductase</keyword>
<dbReference type="SUPFAM" id="SSF51735">
    <property type="entry name" value="NAD(P)-binding Rossmann-fold domains"/>
    <property type="match status" value="1"/>
</dbReference>
<dbReference type="Gene3D" id="3.40.50.720">
    <property type="entry name" value="NAD(P)-binding Rossmann-like Domain"/>
    <property type="match status" value="1"/>
</dbReference>
<comment type="catalytic activity">
    <reaction evidence="8">
        <text>sn-glycerol 3-phosphate + NAD(+) = dihydroxyacetone phosphate + NADH + H(+)</text>
        <dbReference type="Rhea" id="RHEA:11092"/>
        <dbReference type="ChEBI" id="CHEBI:15378"/>
        <dbReference type="ChEBI" id="CHEBI:57540"/>
        <dbReference type="ChEBI" id="CHEBI:57597"/>
        <dbReference type="ChEBI" id="CHEBI:57642"/>
        <dbReference type="ChEBI" id="CHEBI:57945"/>
        <dbReference type="EC" id="1.1.1.94"/>
    </reaction>
</comment>
<gene>
    <name evidence="8" type="primary">gpsA</name>
    <name evidence="14" type="ORF">RIF25_02850</name>
</gene>
<reference evidence="15" key="1">
    <citation type="submission" date="2023-07" db="EMBL/GenBank/DDBJ databases">
        <authorList>
            <person name="Luz R."/>
            <person name="Cordeiro R."/>
            <person name="Fonseca A."/>
            <person name="Goncalves V."/>
        </authorList>
    </citation>
    <scope>NUCLEOTIDE SEQUENCE [LARGE SCALE GENOMIC DNA]</scope>
    <source>
        <strain evidence="15">BACA0444</strain>
    </source>
</reference>
<feature type="domain" description="Glycerol-3-phosphate dehydrogenase NAD-dependent C-terminal" evidence="13">
    <location>
        <begin position="162"/>
        <end position="302"/>
    </location>
</feature>
<dbReference type="GO" id="GO:0046167">
    <property type="term" value="P:glycerol-3-phosphate biosynthetic process"/>
    <property type="evidence" value="ECO:0007669"/>
    <property type="project" value="UniProtKB-UniRule"/>
</dbReference>
<evidence type="ECO:0000256" key="11">
    <source>
        <dbReference type="PIRSR" id="PIRSR000114-3"/>
    </source>
</evidence>
<feature type="binding site" evidence="8">
    <location>
        <position position="119"/>
    </location>
    <ligand>
        <name>sn-glycerol 3-phosphate</name>
        <dbReference type="ChEBI" id="CHEBI:57597"/>
    </ligand>
</feature>
<feature type="binding site" evidence="8">
    <location>
        <position position="226"/>
    </location>
    <ligand>
        <name>sn-glycerol 3-phosphate</name>
        <dbReference type="ChEBI" id="CHEBI:57597"/>
    </ligand>
</feature>
<dbReference type="GO" id="GO:0047952">
    <property type="term" value="F:glycerol-3-phosphate dehydrogenase [NAD(P)+] activity"/>
    <property type="evidence" value="ECO:0007669"/>
    <property type="project" value="UniProtKB-UniRule"/>
</dbReference>
<feature type="binding site" evidence="8">
    <location>
        <position position="237"/>
    </location>
    <ligand>
        <name>sn-glycerol 3-phosphate</name>
        <dbReference type="ChEBI" id="CHEBI:57597"/>
    </ligand>
</feature>
<evidence type="ECO:0000256" key="8">
    <source>
        <dbReference type="HAMAP-Rule" id="MF_00394"/>
    </source>
</evidence>
<dbReference type="EMBL" id="JAVMIP010000002">
    <property type="protein sequence ID" value="MDS3859740.1"/>
    <property type="molecule type" value="Genomic_DNA"/>
</dbReference>
<keyword evidence="4 8" id="KW-0520">NAD</keyword>
<feature type="binding site" evidence="8">
    <location>
        <position position="173"/>
    </location>
    <ligand>
        <name>sn-glycerol 3-phosphate</name>
        <dbReference type="ChEBI" id="CHEBI:57597"/>
    </ligand>
</feature>
<keyword evidence="6 8" id="KW-0594">Phospholipid biosynthesis</keyword>
<feature type="domain" description="Glycerol-3-phosphate dehydrogenase NAD-dependent N-terminal" evidence="12">
    <location>
        <begin position="56"/>
        <end position="137"/>
    </location>
</feature>
<evidence type="ECO:0000256" key="9">
    <source>
        <dbReference type="PIRSR" id="PIRSR000114-1"/>
    </source>
</evidence>
<sequence length="317" mass="33778">MVAADWPVHSVQDKILLLGLGAWGKTILSVLNRQGFSVRIWQRHQGPLTPGQLEPIQIIISTLPIQGVRGIAQQVQALNLPPGRVLISATKGLEPQTAATATQIWTELLPQAQIVVLSGPNLAAEINQGLPAAAVIGGDLEIAAQAQSLFAMPTFRVYTNPDRRGVELGGVLKNVMAIACGVNDGLGLGVNARSALITRGLLEMVRVGTHWGGDIQTFYGLSGLGDLLATCTSPLSRNYQVGWHLAQGTALKDALERVIGTAEGVNTALVLSDYAQAHDLDVPITQAVTTVLRDEVTPQQALTQLLERPFKVETLDH</sequence>
<dbReference type="InterPro" id="IPR006168">
    <property type="entry name" value="G3P_DH_NAD-dep"/>
</dbReference>
<keyword evidence="7 8" id="KW-1208">Phospholipid metabolism</keyword>
<comment type="pathway">
    <text evidence="8">Membrane lipid metabolism; glycerophospholipid metabolism.</text>
</comment>
<evidence type="ECO:0000256" key="4">
    <source>
        <dbReference type="ARBA" id="ARBA00023027"/>
    </source>
</evidence>
<keyword evidence="8" id="KW-0963">Cytoplasm</keyword>
<dbReference type="Gene3D" id="1.10.1040.10">
    <property type="entry name" value="N-(1-d-carboxylethyl)-l-norvaline Dehydrogenase, domain 2"/>
    <property type="match status" value="1"/>
</dbReference>
<dbReference type="RefSeq" id="WP_322877047.1">
    <property type="nucleotide sequence ID" value="NZ_JAVMIP010000002.1"/>
</dbReference>
<dbReference type="InterPro" id="IPR008927">
    <property type="entry name" value="6-PGluconate_DH-like_C_sf"/>
</dbReference>
<feature type="binding site" evidence="8">
    <location>
        <position position="23"/>
    </location>
    <ligand>
        <name>NADPH</name>
        <dbReference type="ChEBI" id="CHEBI:57783"/>
    </ligand>
</feature>
<feature type="binding site" evidence="8">
    <location>
        <position position="237"/>
    </location>
    <ligand>
        <name>NADPH</name>
        <dbReference type="ChEBI" id="CHEBI:57783"/>
    </ligand>
</feature>
<feature type="binding site" evidence="11">
    <location>
        <position position="237"/>
    </location>
    <ligand>
        <name>NAD(+)</name>
        <dbReference type="ChEBI" id="CHEBI:57540"/>
    </ligand>
</feature>
<dbReference type="SUPFAM" id="SSF48179">
    <property type="entry name" value="6-phosphogluconate dehydrogenase C-terminal domain-like"/>
    <property type="match status" value="1"/>
</dbReference>
<organism evidence="14 15">
    <name type="scientific">Pseudocalidococcus azoricus BACA0444</name>
    <dbReference type="NCBI Taxonomy" id="2918990"/>
    <lineage>
        <taxon>Bacteria</taxon>
        <taxon>Bacillati</taxon>
        <taxon>Cyanobacteriota</taxon>
        <taxon>Cyanophyceae</taxon>
        <taxon>Acaryochloridales</taxon>
        <taxon>Thermosynechococcaceae</taxon>
        <taxon>Pseudocalidococcus</taxon>
        <taxon>Pseudocalidococcus azoricus</taxon>
    </lineage>
</organism>
<dbReference type="InterPro" id="IPR013328">
    <property type="entry name" value="6PGD_dom2"/>
</dbReference>
<evidence type="ECO:0000313" key="14">
    <source>
        <dbReference type="EMBL" id="MDS3859740.1"/>
    </source>
</evidence>